<accession>A0A3P7NYX8</accession>
<dbReference type="EMBL" id="UYRU01093567">
    <property type="protein sequence ID" value="VDN38627.1"/>
    <property type="molecule type" value="Genomic_DNA"/>
</dbReference>
<name>A0A3P7NYX8_DIBLA</name>
<proteinExistence type="predicted"/>
<keyword evidence="1" id="KW-0472">Membrane</keyword>
<evidence type="ECO:0000313" key="2">
    <source>
        <dbReference type="EMBL" id="VDN38627.1"/>
    </source>
</evidence>
<keyword evidence="1" id="KW-1133">Transmembrane helix</keyword>
<evidence type="ECO:0000313" key="3">
    <source>
        <dbReference type="Proteomes" id="UP000281553"/>
    </source>
</evidence>
<dbReference type="AlphaFoldDB" id="A0A3P7NYX8"/>
<feature type="non-terminal residue" evidence="2">
    <location>
        <position position="184"/>
    </location>
</feature>
<feature type="transmembrane region" description="Helical" evidence="1">
    <location>
        <begin position="126"/>
        <end position="149"/>
    </location>
</feature>
<keyword evidence="3" id="KW-1185">Reference proteome</keyword>
<keyword evidence="1" id="KW-0812">Transmembrane</keyword>
<protein>
    <submittedName>
        <fullName evidence="2">Uncharacterized protein</fullName>
    </submittedName>
</protein>
<evidence type="ECO:0000256" key="1">
    <source>
        <dbReference type="SAM" id="Phobius"/>
    </source>
</evidence>
<dbReference type="Proteomes" id="UP000281553">
    <property type="component" value="Unassembled WGS sequence"/>
</dbReference>
<dbReference type="OrthoDB" id="6084240at2759"/>
<sequence>MKRVEPHELEAYKKLGKSLVPLPTPRESEANELYVTLERWVEASVFTERTTQHHQAQVTLAMKDEKDAREQVFMSRLQLNAPVSSERHGGKYVVMTMSRANLKSIEYGVVYVKVIPKPFITSTHNVIVYFVVPIGFIILAICGLVYFLLCRRSRVARDSADQAAPAAHSFGNSSFFSQGGSSSG</sequence>
<gene>
    <name evidence="2" type="ORF">DILT_LOCUS17648</name>
</gene>
<organism evidence="2 3">
    <name type="scientific">Dibothriocephalus latus</name>
    <name type="common">Fish tapeworm</name>
    <name type="synonym">Diphyllobothrium latum</name>
    <dbReference type="NCBI Taxonomy" id="60516"/>
    <lineage>
        <taxon>Eukaryota</taxon>
        <taxon>Metazoa</taxon>
        <taxon>Spiralia</taxon>
        <taxon>Lophotrochozoa</taxon>
        <taxon>Platyhelminthes</taxon>
        <taxon>Cestoda</taxon>
        <taxon>Eucestoda</taxon>
        <taxon>Diphyllobothriidea</taxon>
        <taxon>Diphyllobothriidae</taxon>
        <taxon>Dibothriocephalus</taxon>
    </lineage>
</organism>
<reference evidence="2 3" key="1">
    <citation type="submission" date="2018-11" db="EMBL/GenBank/DDBJ databases">
        <authorList>
            <consortium name="Pathogen Informatics"/>
        </authorList>
    </citation>
    <scope>NUCLEOTIDE SEQUENCE [LARGE SCALE GENOMIC DNA]</scope>
</reference>